<dbReference type="InterPro" id="IPR016024">
    <property type="entry name" value="ARM-type_fold"/>
</dbReference>
<dbReference type="Gene3D" id="1.10.225.10">
    <property type="entry name" value="Saposin-like"/>
    <property type="match status" value="1"/>
</dbReference>
<evidence type="ECO:0000256" key="2">
    <source>
        <dbReference type="SAM" id="MobiDB-lite"/>
    </source>
</evidence>
<keyword evidence="3" id="KW-0732">Signal</keyword>
<accession>A0A6S7G7V1</accession>
<evidence type="ECO:0000313" key="5">
    <source>
        <dbReference type="Proteomes" id="UP001152795"/>
    </source>
</evidence>
<evidence type="ECO:0000256" key="1">
    <source>
        <dbReference type="SAM" id="Coils"/>
    </source>
</evidence>
<protein>
    <submittedName>
        <fullName evidence="4">Saposin-like type B, region 1</fullName>
    </submittedName>
</protein>
<name>A0A6S7G7V1_PARCT</name>
<feature type="compositionally biased region" description="Acidic residues" evidence="2">
    <location>
        <begin position="188"/>
        <end position="212"/>
    </location>
</feature>
<keyword evidence="5" id="KW-1185">Reference proteome</keyword>
<feature type="signal peptide" evidence="3">
    <location>
        <begin position="1"/>
        <end position="23"/>
    </location>
</feature>
<dbReference type="AlphaFoldDB" id="A0A6S7G7V1"/>
<dbReference type="InterPro" id="IPR008139">
    <property type="entry name" value="SaposinB_dom"/>
</dbReference>
<keyword evidence="1" id="KW-0175">Coiled coil</keyword>
<gene>
    <name evidence="4" type="ORF">PACLA_8A010075</name>
</gene>
<evidence type="ECO:0000313" key="4">
    <source>
        <dbReference type="EMBL" id="CAB3989394.1"/>
    </source>
</evidence>
<dbReference type="OrthoDB" id="5984892at2759"/>
<reference evidence="4" key="1">
    <citation type="submission" date="2020-04" db="EMBL/GenBank/DDBJ databases">
        <authorList>
            <person name="Alioto T."/>
            <person name="Alioto T."/>
            <person name="Gomez Garrido J."/>
        </authorList>
    </citation>
    <scope>NUCLEOTIDE SEQUENCE</scope>
    <source>
        <strain evidence="4">A484AB</strain>
    </source>
</reference>
<organism evidence="4 5">
    <name type="scientific">Paramuricea clavata</name>
    <name type="common">Red gorgonian</name>
    <name type="synonym">Violescent sea-whip</name>
    <dbReference type="NCBI Taxonomy" id="317549"/>
    <lineage>
        <taxon>Eukaryota</taxon>
        <taxon>Metazoa</taxon>
        <taxon>Cnidaria</taxon>
        <taxon>Anthozoa</taxon>
        <taxon>Octocorallia</taxon>
        <taxon>Malacalcyonacea</taxon>
        <taxon>Plexauridae</taxon>
        <taxon>Paramuricea</taxon>
    </lineage>
</organism>
<feature type="coiled-coil region" evidence="1">
    <location>
        <begin position="118"/>
        <end position="152"/>
    </location>
</feature>
<proteinExistence type="predicted"/>
<evidence type="ECO:0000256" key="3">
    <source>
        <dbReference type="SAM" id="SignalP"/>
    </source>
</evidence>
<feature type="chain" id="PRO_5043355186" evidence="3">
    <location>
        <begin position="24"/>
        <end position="252"/>
    </location>
</feature>
<sequence length="252" mass="27765">MMEVYHYIFGFTIFLFGIALSQSDKPSGLSQGVYCEGCIATVKELLKKVSKNTGESREVKVIEAMEDICNLQNFGSYEYSPPKTGQACKFLMENYDEEIENTLVGESGDFEQKICYKLTEACEGVDRTKKEKEELEVNINDEKQKLQTGSAKKEPEPYHVNINEEGAAAKLVNQINMAIKDKKNNGDGGDDDGDDGDEDDGGDDDDGDEDGADGDKDGDGDNEIDEDADMDNVDGDDIENLTDNLKDGKTEL</sequence>
<dbReference type="SUPFAM" id="SSF48371">
    <property type="entry name" value="ARM repeat"/>
    <property type="match status" value="1"/>
</dbReference>
<dbReference type="Proteomes" id="UP001152795">
    <property type="component" value="Unassembled WGS sequence"/>
</dbReference>
<comment type="caution">
    <text evidence="4">The sequence shown here is derived from an EMBL/GenBank/DDBJ whole genome shotgun (WGS) entry which is preliminary data.</text>
</comment>
<feature type="region of interest" description="Disordered" evidence="2">
    <location>
        <begin position="180"/>
        <end position="252"/>
    </location>
</feature>
<feature type="compositionally biased region" description="Acidic residues" evidence="2">
    <location>
        <begin position="220"/>
        <end position="240"/>
    </location>
</feature>
<dbReference type="EMBL" id="CACRXK020001480">
    <property type="protein sequence ID" value="CAB3989394.1"/>
    <property type="molecule type" value="Genomic_DNA"/>
</dbReference>
<dbReference type="PROSITE" id="PS50015">
    <property type="entry name" value="SAP_B"/>
    <property type="match status" value="1"/>
</dbReference>